<proteinExistence type="predicted"/>
<dbReference type="RefSeq" id="WP_157449788.1">
    <property type="nucleotide sequence ID" value="NZ_LDJX01000010.1"/>
</dbReference>
<accession>A0A0P7ARC2</accession>
<evidence type="ECO:0008006" key="3">
    <source>
        <dbReference type="Google" id="ProtNLM"/>
    </source>
</evidence>
<keyword evidence="2" id="KW-1185">Reference proteome</keyword>
<comment type="caution">
    <text evidence="1">The sequence shown here is derived from an EMBL/GenBank/DDBJ whole genome shotgun (WGS) entry which is preliminary data.</text>
</comment>
<reference evidence="1 2" key="1">
    <citation type="submission" date="2015-09" db="EMBL/GenBank/DDBJ databases">
        <title>Genome sequence of the marine flavobacterium Croceitalea dokdonensis DOKDO 023 that contains proton- and sodium-pumping rhodopsins.</title>
        <authorList>
            <person name="Kwon S.-K."/>
            <person name="Lee H.K."/>
            <person name="Kwak M.-J."/>
            <person name="Kim J.F."/>
        </authorList>
    </citation>
    <scope>NUCLEOTIDE SEQUENCE [LARGE SCALE GENOMIC DNA]</scope>
    <source>
        <strain evidence="1 2">DOKDO 023</strain>
    </source>
</reference>
<evidence type="ECO:0000313" key="2">
    <source>
        <dbReference type="Proteomes" id="UP000050280"/>
    </source>
</evidence>
<name>A0A0P7ARC2_9FLAO</name>
<gene>
    <name evidence="1" type="ORF">I595_3522</name>
</gene>
<dbReference type="Proteomes" id="UP000050280">
    <property type="component" value="Unassembled WGS sequence"/>
</dbReference>
<dbReference type="OrthoDB" id="741857at2"/>
<dbReference type="EMBL" id="LDJX01000010">
    <property type="protein sequence ID" value="KPM30361.1"/>
    <property type="molecule type" value="Genomic_DNA"/>
</dbReference>
<dbReference type="AlphaFoldDB" id="A0A0P7ARC2"/>
<protein>
    <recommendedName>
        <fullName evidence="3">Nucleotide-diphospho-sugar transferase domain-containing protein</fullName>
    </recommendedName>
</protein>
<evidence type="ECO:0000313" key="1">
    <source>
        <dbReference type="EMBL" id="KPM30361.1"/>
    </source>
</evidence>
<dbReference type="STRING" id="1300341.I595_3522"/>
<organism evidence="1 2">
    <name type="scientific">Croceitalea dokdonensis DOKDO 023</name>
    <dbReference type="NCBI Taxonomy" id="1300341"/>
    <lineage>
        <taxon>Bacteria</taxon>
        <taxon>Pseudomonadati</taxon>
        <taxon>Bacteroidota</taxon>
        <taxon>Flavobacteriia</taxon>
        <taxon>Flavobacteriales</taxon>
        <taxon>Flavobacteriaceae</taxon>
        <taxon>Croceitalea</taxon>
    </lineage>
</organism>
<sequence length="347" mass="40496">MQVTNKDIIATWVYLDGEEEKSKYPNNTVKADSASAEFQAVYWRCVVVFFASSLRFHKEQRHLLFTNAKEVPQLPGLDLNAFFKSNGIEVVHVANKYPLPKGYHANFRNQFFEFSIIEHMAKEISDSTQFLMLDSDCIFSKPFYPAIQPLDRETPARTYVVDHERDYLINGVTGKEMRKLFSHFGLSMDNNPYYSGGEALFANGIFIKNVAKDFPELFKELINLWKANKSKFNEEAHVLSFFYYKYGTDIGGLDTTVKRMWTNANYFRNVTPEDHQLPIWHLPNEKGTGFVTMFNAIAQNQFHFKDQESYLAYCKDAMLNPKNHPVNYYKRFKQHVYLILNKLRLAN</sequence>